<sequence>MGIGIAEVFAAGGQDVKVVEISEQVFQNAMSGLKKRLQKRVERGKIRQEFAEKVLKRVRYVPDIRELVDADLVIEAIVEKLDVKQNIFHELAEVTSPNTILASNTSSLSITSIASAARHPERVMGIHFFNPASRMQLVEVVLGAETAPSLAEQVKRWLKELDKEPVIVKDTPGFLVNRIARPFHLEAYRYVQDQIASKEQVDRIMRTAGFRMGPFELQDLIGIDINFAASVSVFEGNFYDARYRPHPLQRQMVEQGAIGRKAGRGHYSYEK</sequence>
<dbReference type="InterPro" id="IPR022694">
    <property type="entry name" value="3-OHacyl-CoA_DH"/>
</dbReference>
<dbReference type="InterPro" id="IPR006176">
    <property type="entry name" value="3-OHacyl-CoA_DH_NAD-bd"/>
</dbReference>
<keyword evidence="3" id="KW-0560">Oxidoreductase</keyword>
<dbReference type="InterPro" id="IPR013328">
    <property type="entry name" value="6PGD_dom2"/>
</dbReference>
<dbReference type="FunFam" id="3.40.50.720:FF:000009">
    <property type="entry name" value="Fatty oxidation complex, alpha subunit"/>
    <property type="match status" value="1"/>
</dbReference>
<dbReference type="SUPFAM" id="SSF51735">
    <property type="entry name" value="NAD(P)-binding Rossmann-fold domains"/>
    <property type="match status" value="1"/>
</dbReference>
<feature type="site" description="Important for catalytic activity" evidence="4">
    <location>
        <position position="127"/>
    </location>
</feature>
<organism evidence="7 8">
    <name type="scientific">Thermoactinomyces mirandus</name>
    <dbReference type="NCBI Taxonomy" id="2756294"/>
    <lineage>
        <taxon>Bacteria</taxon>
        <taxon>Bacillati</taxon>
        <taxon>Bacillota</taxon>
        <taxon>Bacilli</taxon>
        <taxon>Bacillales</taxon>
        <taxon>Thermoactinomycetaceae</taxon>
        <taxon>Thermoactinomyces</taxon>
    </lineage>
</organism>
<dbReference type="EMBL" id="JACEOL010000019">
    <property type="protein sequence ID" value="MBA4601898.1"/>
    <property type="molecule type" value="Genomic_DNA"/>
</dbReference>
<dbReference type="Pfam" id="PF00725">
    <property type="entry name" value="3HCDH"/>
    <property type="match status" value="1"/>
</dbReference>
<dbReference type="PIRSF" id="PIRSF000105">
    <property type="entry name" value="HCDH"/>
    <property type="match status" value="1"/>
</dbReference>
<reference evidence="7 8" key="1">
    <citation type="submission" date="2020-07" db="EMBL/GenBank/DDBJ databases">
        <title>Thermoactinomyces phylogeny.</title>
        <authorList>
            <person name="Dunlap C."/>
        </authorList>
    </citation>
    <scope>NUCLEOTIDE SEQUENCE [LARGE SCALE GENOMIC DNA]</scope>
    <source>
        <strain evidence="7 8">AMNI-1</strain>
    </source>
</reference>
<feature type="domain" description="3-hydroxyacyl-CoA dehydrogenase NAD binding" evidence="6">
    <location>
        <begin position="1"/>
        <end position="171"/>
    </location>
</feature>
<dbReference type="AlphaFoldDB" id="A0A7W2AQV7"/>
<feature type="domain" description="3-hydroxyacyl-CoA dehydrogenase C-terminal" evidence="5">
    <location>
        <begin position="173"/>
        <end position="269"/>
    </location>
</feature>
<comment type="caution">
    <text evidence="7">The sequence shown here is derived from an EMBL/GenBank/DDBJ whole genome shotgun (WGS) entry which is preliminary data.</text>
</comment>
<evidence type="ECO:0000256" key="1">
    <source>
        <dbReference type="ARBA" id="ARBA00005086"/>
    </source>
</evidence>
<dbReference type="GO" id="GO:0008691">
    <property type="term" value="F:3-hydroxybutyryl-CoA dehydrogenase activity"/>
    <property type="evidence" value="ECO:0007669"/>
    <property type="project" value="TreeGrafter"/>
</dbReference>
<dbReference type="InterPro" id="IPR036291">
    <property type="entry name" value="NAD(P)-bd_dom_sf"/>
</dbReference>
<dbReference type="GO" id="GO:0070403">
    <property type="term" value="F:NAD+ binding"/>
    <property type="evidence" value="ECO:0007669"/>
    <property type="project" value="InterPro"/>
</dbReference>
<dbReference type="InterPro" id="IPR008927">
    <property type="entry name" value="6-PGluconate_DH-like_C_sf"/>
</dbReference>
<evidence type="ECO:0000313" key="8">
    <source>
        <dbReference type="Proteomes" id="UP000538292"/>
    </source>
</evidence>
<dbReference type="Pfam" id="PF02737">
    <property type="entry name" value="3HCDH_N"/>
    <property type="match status" value="1"/>
</dbReference>
<dbReference type="Gene3D" id="3.40.50.720">
    <property type="entry name" value="NAD(P)-binding Rossmann-like Domain"/>
    <property type="match status" value="1"/>
</dbReference>
<dbReference type="PANTHER" id="PTHR48075:SF5">
    <property type="entry name" value="3-HYDROXYBUTYRYL-COA DEHYDROGENASE"/>
    <property type="match status" value="1"/>
</dbReference>
<dbReference type="PANTHER" id="PTHR48075">
    <property type="entry name" value="3-HYDROXYACYL-COA DEHYDROGENASE FAMILY PROTEIN"/>
    <property type="match status" value="1"/>
</dbReference>
<dbReference type="Proteomes" id="UP000538292">
    <property type="component" value="Unassembled WGS sequence"/>
</dbReference>
<gene>
    <name evidence="7" type="ORF">H2C83_06110</name>
</gene>
<name>A0A7W2AQV7_9BACL</name>
<protein>
    <submittedName>
        <fullName evidence="7">3-hydroxybutyryl-CoA dehydrogenase</fullName>
    </submittedName>
</protein>
<dbReference type="GO" id="GO:0006635">
    <property type="term" value="P:fatty acid beta-oxidation"/>
    <property type="evidence" value="ECO:0007669"/>
    <property type="project" value="TreeGrafter"/>
</dbReference>
<proteinExistence type="inferred from homology"/>
<comment type="pathway">
    <text evidence="1">Lipid metabolism; butanoate metabolism.</text>
</comment>
<dbReference type="InterPro" id="IPR006108">
    <property type="entry name" value="3HC_DH_C"/>
</dbReference>
<keyword evidence="8" id="KW-1185">Reference proteome</keyword>
<comment type="similarity">
    <text evidence="2">Belongs to the 3-hydroxyacyl-CoA dehydrogenase family.</text>
</comment>
<evidence type="ECO:0000256" key="4">
    <source>
        <dbReference type="PIRSR" id="PIRSR000105-1"/>
    </source>
</evidence>
<evidence type="ECO:0000256" key="3">
    <source>
        <dbReference type="ARBA" id="ARBA00023002"/>
    </source>
</evidence>
<dbReference type="Gene3D" id="1.10.1040.10">
    <property type="entry name" value="N-(1-d-carboxylethyl)-l-norvaline Dehydrogenase, domain 2"/>
    <property type="match status" value="1"/>
</dbReference>
<dbReference type="SUPFAM" id="SSF48179">
    <property type="entry name" value="6-phosphogluconate dehydrogenase C-terminal domain-like"/>
    <property type="match status" value="1"/>
</dbReference>
<evidence type="ECO:0000259" key="6">
    <source>
        <dbReference type="Pfam" id="PF02737"/>
    </source>
</evidence>
<accession>A0A7W2AQV7</accession>
<evidence type="ECO:0000313" key="7">
    <source>
        <dbReference type="EMBL" id="MBA4601898.1"/>
    </source>
</evidence>
<evidence type="ECO:0000256" key="2">
    <source>
        <dbReference type="ARBA" id="ARBA00009463"/>
    </source>
</evidence>
<evidence type="ECO:0000259" key="5">
    <source>
        <dbReference type="Pfam" id="PF00725"/>
    </source>
</evidence>